<evidence type="ECO:0000313" key="2">
    <source>
        <dbReference type="EMBL" id="SHG34205.1"/>
    </source>
</evidence>
<dbReference type="EMBL" id="FQVE01000005">
    <property type="protein sequence ID" value="SHG34205.1"/>
    <property type="molecule type" value="Genomic_DNA"/>
</dbReference>
<reference evidence="3" key="1">
    <citation type="submission" date="2016-11" db="EMBL/GenBank/DDBJ databases">
        <authorList>
            <person name="Varghese N."/>
            <person name="Submissions S."/>
        </authorList>
    </citation>
    <scope>NUCLEOTIDE SEQUENCE [LARGE SCALE GENOMIC DNA]</scope>
    <source>
        <strain evidence="3">YR203</strain>
    </source>
</reference>
<organism evidence="2 3">
    <name type="scientific">Chryseobacterium vrystaatense</name>
    <dbReference type="NCBI Taxonomy" id="307480"/>
    <lineage>
        <taxon>Bacteria</taxon>
        <taxon>Pseudomonadati</taxon>
        <taxon>Bacteroidota</taxon>
        <taxon>Flavobacteriia</taxon>
        <taxon>Flavobacteriales</taxon>
        <taxon>Weeksellaceae</taxon>
        <taxon>Chryseobacterium group</taxon>
        <taxon>Chryseobacterium</taxon>
    </lineage>
</organism>
<protein>
    <submittedName>
        <fullName evidence="2">Uncharacterized protein</fullName>
    </submittedName>
</protein>
<dbReference type="RefSeq" id="WP_073175087.1">
    <property type="nucleotide sequence ID" value="NZ_FQVE01000005.1"/>
</dbReference>
<feature type="region of interest" description="Disordered" evidence="1">
    <location>
        <begin position="23"/>
        <end position="44"/>
    </location>
</feature>
<gene>
    <name evidence="2" type="ORF">SAMN02787073_4049</name>
</gene>
<name>A0A1M5J1F5_9FLAO</name>
<proteinExistence type="predicted"/>
<evidence type="ECO:0000313" key="3">
    <source>
        <dbReference type="Proteomes" id="UP000184108"/>
    </source>
</evidence>
<feature type="compositionally biased region" description="Low complexity" evidence="1">
    <location>
        <begin position="24"/>
        <end position="35"/>
    </location>
</feature>
<evidence type="ECO:0000256" key="1">
    <source>
        <dbReference type="SAM" id="MobiDB-lite"/>
    </source>
</evidence>
<accession>A0A1M5J1F5</accession>
<sequence>MFHQAIIFSLGLLTLAGCNAQKNTKTPEQTTGTTTNMKENKSSEQKEGIVYFSQGENKFVKDYEMNVTFQGISEDSRCPEGVNCIWAGVAIAQIELMGTYSRPIVVSLATTENAGRNYHQSAVYNGYTISLEEVTPFPKSEGGAKALEGKYRIGIKFAKKNNSEKPGSTRK</sequence>
<dbReference type="AlphaFoldDB" id="A0A1M5J1F5"/>
<dbReference type="Proteomes" id="UP000184108">
    <property type="component" value="Unassembled WGS sequence"/>
</dbReference>